<evidence type="ECO:0000259" key="2">
    <source>
        <dbReference type="PROSITE" id="PS50937"/>
    </source>
</evidence>
<evidence type="ECO:0000256" key="1">
    <source>
        <dbReference type="ARBA" id="ARBA00023125"/>
    </source>
</evidence>
<reference evidence="3" key="1">
    <citation type="submission" date="2021-01" db="EMBL/GenBank/DDBJ databases">
        <title>Genome public.</title>
        <authorList>
            <person name="Liu C."/>
            <person name="Sun Q."/>
        </authorList>
    </citation>
    <scope>NUCLEOTIDE SEQUENCE</scope>
    <source>
        <strain evidence="3">YIM B02565</strain>
    </source>
</reference>
<feature type="domain" description="HTH merR-type" evidence="2">
    <location>
        <begin position="1"/>
        <end position="71"/>
    </location>
</feature>
<evidence type="ECO:0000313" key="3">
    <source>
        <dbReference type="EMBL" id="MBL4933535.1"/>
    </source>
</evidence>
<evidence type="ECO:0000313" key="4">
    <source>
        <dbReference type="Proteomes" id="UP000623681"/>
    </source>
</evidence>
<organism evidence="3 4">
    <name type="scientific">Clostridium paridis</name>
    <dbReference type="NCBI Taxonomy" id="2803863"/>
    <lineage>
        <taxon>Bacteria</taxon>
        <taxon>Bacillati</taxon>
        <taxon>Bacillota</taxon>
        <taxon>Clostridia</taxon>
        <taxon>Eubacteriales</taxon>
        <taxon>Clostridiaceae</taxon>
        <taxon>Clostridium</taxon>
    </lineage>
</organism>
<dbReference type="PANTHER" id="PTHR30204:SF82">
    <property type="entry name" value="TRANSCRIPTIONAL REGULATOR, MERR FAMILY"/>
    <property type="match status" value="1"/>
</dbReference>
<dbReference type="InterPro" id="IPR000551">
    <property type="entry name" value="MerR-type_HTH_dom"/>
</dbReference>
<sequence length="132" mass="15716">MSYSIKEVAQKFNISSYTLRYYEKEGLIPSIKRNESGRRLYTEDDLGWIQIIDCMRATGMSIAYIKKYVDLCAMGEDTISERRKIILDQKNVIEEQLKKYNELLNLVDLKLDYYDEKITKDELRKILNEKKK</sequence>
<dbReference type="Pfam" id="PF13411">
    <property type="entry name" value="MerR_1"/>
    <property type="match status" value="1"/>
</dbReference>
<dbReference type="EMBL" id="JAESWA010000025">
    <property type="protein sequence ID" value="MBL4933535.1"/>
    <property type="molecule type" value="Genomic_DNA"/>
</dbReference>
<keyword evidence="4" id="KW-1185">Reference proteome</keyword>
<accession>A0A937FI80</accession>
<keyword evidence="1" id="KW-0238">DNA-binding</keyword>
<dbReference type="GO" id="GO:0003700">
    <property type="term" value="F:DNA-binding transcription factor activity"/>
    <property type="evidence" value="ECO:0007669"/>
    <property type="project" value="InterPro"/>
</dbReference>
<dbReference type="Gene3D" id="1.10.1660.10">
    <property type="match status" value="1"/>
</dbReference>
<dbReference type="RefSeq" id="WP_202768977.1">
    <property type="nucleotide sequence ID" value="NZ_JAESWA010000025.1"/>
</dbReference>
<dbReference type="CDD" id="cd01109">
    <property type="entry name" value="HTH_YyaN"/>
    <property type="match status" value="1"/>
</dbReference>
<gene>
    <name evidence="3" type="ORF">JK634_17215</name>
</gene>
<dbReference type="SMART" id="SM00422">
    <property type="entry name" value="HTH_MERR"/>
    <property type="match status" value="1"/>
</dbReference>
<proteinExistence type="predicted"/>
<dbReference type="AlphaFoldDB" id="A0A937FI80"/>
<dbReference type="InterPro" id="IPR009061">
    <property type="entry name" value="DNA-bd_dom_put_sf"/>
</dbReference>
<dbReference type="GO" id="GO:0003677">
    <property type="term" value="F:DNA binding"/>
    <property type="evidence" value="ECO:0007669"/>
    <property type="project" value="UniProtKB-KW"/>
</dbReference>
<name>A0A937FI80_9CLOT</name>
<dbReference type="Proteomes" id="UP000623681">
    <property type="component" value="Unassembled WGS sequence"/>
</dbReference>
<dbReference type="PROSITE" id="PS50937">
    <property type="entry name" value="HTH_MERR_2"/>
    <property type="match status" value="1"/>
</dbReference>
<dbReference type="PANTHER" id="PTHR30204">
    <property type="entry name" value="REDOX-CYCLING DRUG-SENSING TRANSCRIPTIONAL ACTIVATOR SOXR"/>
    <property type="match status" value="1"/>
</dbReference>
<protein>
    <submittedName>
        <fullName evidence="3">MerR family transcriptional regulator</fullName>
    </submittedName>
</protein>
<dbReference type="InterPro" id="IPR047057">
    <property type="entry name" value="MerR_fam"/>
</dbReference>
<dbReference type="SUPFAM" id="SSF46955">
    <property type="entry name" value="Putative DNA-binding domain"/>
    <property type="match status" value="1"/>
</dbReference>
<comment type="caution">
    <text evidence="3">The sequence shown here is derived from an EMBL/GenBank/DDBJ whole genome shotgun (WGS) entry which is preliminary data.</text>
</comment>